<dbReference type="AlphaFoldDB" id="Q2T7B2"/>
<gene>
    <name evidence="2" type="ordered locus">BTH_II0740</name>
</gene>
<reference evidence="2 3" key="1">
    <citation type="journal article" date="2005" name="BMC Genomics">
        <title>Bacterial genome adaptation to niches: divergence of the potential virulence genes in three Burkholderia species of different survival strategies.</title>
        <authorList>
            <person name="Kim H.S."/>
            <person name="Schell M.A."/>
            <person name="Yu Y."/>
            <person name="Ulrich R.L."/>
            <person name="Sarria S.H."/>
            <person name="Nierman W.C."/>
            <person name="DeShazer D."/>
        </authorList>
    </citation>
    <scope>NUCLEOTIDE SEQUENCE [LARGE SCALE GENOMIC DNA]</scope>
    <source>
        <strain evidence="3">ATCC 700388 / DSM 13276 / CCUG 48851 / CIP 106301 / E264</strain>
    </source>
</reference>
<feature type="compositionally biased region" description="Low complexity" evidence="1">
    <location>
        <begin position="113"/>
        <end position="139"/>
    </location>
</feature>
<dbReference type="KEGG" id="bte:BTH_II0740"/>
<proteinExistence type="predicted"/>
<protein>
    <submittedName>
        <fullName evidence="2">Uncharacterized protein</fullName>
    </submittedName>
</protein>
<dbReference type="Proteomes" id="UP000001930">
    <property type="component" value="Chromosome II"/>
</dbReference>
<accession>Q2T7B2</accession>
<dbReference type="EMBL" id="CP000085">
    <property type="protein sequence ID" value="ABC35201.1"/>
    <property type="molecule type" value="Genomic_DNA"/>
</dbReference>
<feature type="compositionally biased region" description="Polar residues" evidence="1">
    <location>
        <begin position="95"/>
        <end position="112"/>
    </location>
</feature>
<keyword evidence="3" id="KW-1185">Reference proteome</keyword>
<organism evidence="2 3">
    <name type="scientific">Burkholderia thailandensis (strain ATCC 700388 / DSM 13276 / CCUG 48851 / CIP 106301 / E264)</name>
    <dbReference type="NCBI Taxonomy" id="271848"/>
    <lineage>
        <taxon>Bacteria</taxon>
        <taxon>Pseudomonadati</taxon>
        <taxon>Pseudomonadota</taxon>
        <taxon>Betaproteobacteria</taxon>
        <taxon>Burkholderiales</taxon>
        <taxon>Burkholderiaceae</taxon>
        <taxon>Burkholderia</taxon>
        <taxon>pseudomallei group</taxon>
    </lineage>
</organism>
<name>Q2T7B2_BURTA</name>
<dbReference type="HOGENOM" id="CLU_084418_0_0_4"/>
<sequence length="287" mass="30991">MRPRGDRGARRAARAYRPRVHGGCPFACSTVRIRVARFAAAAAAPRRGAHHRPIDRPSPRSGFGGQACRRSRRRAPRRPTPFPPPIKGTTMPKINGTSTSHVDSHATPTSNESSQPTRRSSSRPTGGSSLSGLHDLSQSTPHSRREHVTASAADHMTQPNATYYSAAVHQVSSTLQNNGLGITQRSHDSVLRNLQGIEQGTQTHTGAHMTESRSFGNDAVNHFQRREYLDSAVTAFGSAVNAAASMTVGPARDFETARRHPDPQIAARAAASLHQDFETLPSPTHSK</sequence>
<evidence type="ECO:0000256" key="1">
    <source>
        <dbReference type="SAM" id="MobiDB-lite"/>
    </source>
</evidence>
<evidence type="ECO:0000313" key="3">
    <source>
        <dbReference type="Proteomes" id="UP000001930"/>
    </source>
</evidence>
<feature type="region of interest" description="Disordered" evidence="1">
    <location>
        <begin position="41"/>
        <end position="151"/>
    </location>
</feature>
<evidence type="ECO:0000313" key="2">
    <source>
        <dbReference type="EMBL" id="ABC35201.1"/>
    </source>
</evidence>